<keyword evidence="3 6" id="KW-0812">Transmembrane</keyword>
<feature type="domain" description="EamA" evidence="7">
    <location>
        <begin position="16"/>
        <end position="145"/>
    </location>
</feature>
<evidence type="ECO:0000256" key="2">
    <source>
        <dbReference type="ARBA" id="ARBA00009853"/>
    </source>
</evidence>
<evidence type="ECO:0000256" key="5">
    <source>
        <dbReference type="ARBA" id="ARBA00023136"/>
    </source>
</evidence>
<accession>A0A848QJF3</accession>
<dbReference type="PANTHER" id="PTHR22911">
    <property type="entry name" value="ACYL-MALONYL CONDENSING ENZYME-RELATED"/>
    <property type="match status" value="1"/>
</dbReference>
<feature type="transmembrane region" description="Helical" evidence="6">
    <location>
        <begin position="152"/>
        <end position="175"/>
    </location>
</feature>
<keyword evidence="5 6" id="KW-0472">Membrane</keyword>
<feature type="transmembrane region" description="Helical" evidence="6">
    <location>
        <begin position="244"/>
        <end position="263"/>
    </location>
</feature>
<protein>
    <submittedName>
        <fullName evidence="8">DMT family transporter</fullName>
    </submittedName>
</protein>
<feature type="transmembrane region" description="Helical" evidence="6">
    <location>
        <begin position="78"/>
        <end position="98"/>
    </location>
</feature>
<evidence type="ECO:0000256" key="6">
    <source>
        <dbReference type="SAM" id="Phobius"/>
    </source>
</evidence>
<comment type="subcellular location">
    <subcellularLocation>
        <location evidence="1">Membrane</location>
        <topology evidence="1">Multi-pass membrane protein</topology>
    </subcellularLocation>
</comment>
<evidence type="ECO:0000313" key="9">
    <source>
        <dbReference type="Proteomes" id="UP000561181"/>
    </source>
</evidence>
<feature type="domain" description="EamA" evidence="7">
    <location>
        <begin position="156"/>
        <end position="285"/>
    </location>
</feature>
<evidence type="ECO:0000256" key="4">
    <source>
        <dbReference type="ARBA" id="ARBA00022989"/>
    </source>
</evidence>
<feature type="transmembrane region" description="Helical" evidence="6">
    <location>
        <begin position="269"/>
        <end position="287"/>
    </location>
</feature>
<feature type="transmembrane region" description="Helical" evidence="6">
    <location>
        <begin position="213"/>
        <end position="232"/>
    </location>
</feature>
<organism evidence="8 9">
    <name type="scientific">Pontixanthobacter rizhaonensis</name>
    <dbReference type="NCBI Taxonomy" id="2730337"/>
    <lineage>
        <taxon>Bacteria</taxon>
        <taxon>Pseudomonadati</taxon>
        <taxon>Pseudomonadota</taxon>
        <taxon>Alphaproteobacteria</taxon>
        <taxon>Sphingomonadales</taxon>
        <taxon>Erythrobacteraceae</taxon>
        <taxon>Pontixanthobacter</taxon>
    </lineage>
</organism>
<sequence>MDGSIARPRPMLALGLRLITALSLATMGALLKLAEQRGAHLLELIFWRQALTFLLIGGFLLLVGKLASVKTKRIKSHVYRSVYGITGMVFVYGAVVLLPLAEATAISFTTPMFAVLLSMLLFREKIGKYRAAAIALGFTGVLIVVQPGNSGAVSLFGVCVGLVAAFLVAVISIQIQDLNKTESPWSIVFWFTAMTWPVAALALPFVWTTHDAVTWQLIFAMALSGATAQMLLTSSLRYGSAATIIIMDYTSLIWATAFGYYLFDRLPPTTLAIGAPLIIASGLLVAWRERVLSKKPPVTTS</sequence>
<evidence type="ECO:0000256" key="1">
    <source>
        <dbReference type="ARBA" id="ARBA00004141"/>
    </source>
</evidence>
<keyword evidence="9" id="KW-1185">Reference proteome</keyword>
<feature type="transmembrane region" description="Helical" evidence="6">
    <location>
        <begin position="46"/>
        <end position="66"/>
    </location>
</feature>
<feature type="transmembrane region" description="Helical" evidence="6">
    <location>
        <begin position="104"/>
        <end position="122"/>
    </location>
</feature>
<dbReference type="RefSeq" id="WP_170009967.1">
    <property type="nucleotide sequence ID" value="NZ_JABCRE010000002.1"/>
</dbReference>
<keyword evidence="4 6" id="KW-1133">Transmembrane helix</keyword>
<evidence type="ECO:0000313" key="8">
    <source>
        <dbReference type="EMBL" id="NMW30910.1"/>
    </source>
</evidence>
<dbReference type="InterPro" id="IPR000620">
    <property type="entry name" value="EamA_dom"/>
</dbReference>
<dbReference type="Proteomes" id="UP000561181">
    <property type="component" value="Unassembled WGS sequence"/>
</dbReference>
<dbReference type="PANTHER" id="PTHR22911:SF6">
    <property type="entry name" value="SOLUTE CARRIER FAMILY 35 MEMBER G1"/>
    <property type="match status" value="1"/>
</dbReference>
<feature type="transmembrane region" description="Helical" evidence="6">
    <location>
        <begin position="129"/>
        <end position="146"/>
    </location>
</feature>
<dbReference type="InterPro" id="IPR037185">
    <property type="entry name" value="EmrE-like"/>
</dbReference>
<evidence type="ECO:0000256" key="3">
    <source>
        <dbReference type="ARBA" id="ARBA00022692"/>
    </source>
</evidence>
<feature type="transmembrane region" description="Helical" evidence="6">
    <location>
        <begin position="187"/>
        <end position="207"/>
    </location>
</feature>
<comment type="caution">
    <text evidence="8">The sequence shown here is derived from an EMBL/GenBank/DDBJ whole genome shotgun (WGS) entry which is preliminary data.</text>
</comment>
<feature type="transmembrane region" description="Helical" evidence="6">
    <location>
        <begin position="12"/>
        <end position="34"/>
    </location>
</feature>
<dbReference type="EMBL" id="JABCRE010000002">
    <property type="protein sequence ID" value="NMW30910.1"/>
    <property type="molecule type" value="Genomic_DNA"/>
</dbReference>
<gene>
    <name evidence="8" type="ORF">HKD42_02405</name>
</gene>
<dbReference type="GO" id="GO:0016020">
    <property type="term" value="C:membrane"/>
    <property type="evidence" value="ECO:0007669"/>
    <property type="project" value="UniProtKB-SubCell"/>
</dbReference>
<dbReference type="AlphaFoldDB" id="A0A848QJF3"/>
<reference evidence="8 9" key="1">
    <citation type="submission" date="2020-04" db="EMBL/GenBank/DDBJ databases">
        <authorList>
            <person name="Liu A."/>
        </authorList>
    </citation>
    <scope>NUCLEOTIDE SEQUENCE [LARGE SCALE GENOMIC DNA]</scope>
    <source>
        <strain evidence="8 9">RZ02</strain>
    </source>
</reference>
<evidence type="ECO:0000259" key="7">
    <source>
        <dbReference type="Pfam" id="PF00892"/>
    </source>
</evidence>
<name>A0A848QJF3_9SPHN</name>
<dbReference type="Pfam" id="PF00892">
    <property type="entry name" value="EamA"/>
    <property type="match status" value="2"/>
</dbReference>
<dbReference type="SUPFAM" id="SSF103481">
    <property type="entry name" value="Multidrug resistance efflux transporter EmrE"/>
    <property type="match status" value="2"/>
</dbReference>
<proteinExistence type="inferred from homology"/>
<comment type="similarity">
    <text evidence="2">Belongs to the drug/metabolite transporter (DMT) superfamily. 10 TMS drug/metabolite exporter (DME) (TC 2.A.7.3) family.</text>
</comment>